<keyword evidence="2" id="KW-0574">Periplasm</keyword>
<dbReference type="EMBL" id="CP000090">
    <property type="protein sequence ID" value="AAZ60993.1"/>
    <property type="molecule type" value="Genomic_DNA"/>
</dbReference>
<keyword evidence="6" id="KW-0472">Membrane</keyword>
<dbReference type="HAMAP" id="MF_02066">
    <property type="entry name" value="CpoB"/>
    <property type="match status" value="1"/>
</dbReference>
<organism evidence="6">
    <name type="scientific">Cupriavidus pinatubonensis (strain JMP 134 / LMG 1197)</name>
    <name type="common">Cupriavidus necator (strain JMP 134)</name>
    <dbReference type="NCBI Taxonomy" id="264198"/>
    <lineage>
        <taxon>Bacteria</taxon>
        <taxon>Pseudomonadati</taxon>
        <taxon>Pseudomonadota</taxon>
        <taxon>Betaproteobacteria</taxon>
        <taxon>Burkholderiales</taxon>
        <taxon>Burkholderiaceae</taxon>
        <taxon>Cupriavidus</taxon>
    </lineage>
</organism>
<dbReference type="KEGG" id="reu:Reut_A1627"/>
<feature type="coiled-coil region" evidence="2">
    <location>
        <begin position="89"/>
        <end position="130"/>
    </location>
</feature>
<comment type="similarity">
    <text evidence="2">Belongs to the CpoB family.</text>
</comment>
<reference evidence="6" key="1">
    <citation type="submission" date="2005-08" db="EMBL/GenBank/DDBJ databases">
        <title>Complete sequence of Chromosome1 of Ralstonia eutropha JMP134.</title>
        <authorList>
            <person name="Copeland A."/>
            <person name="Lucas S."/>
            <person name="Lapidus A."/>
            <person name="Barry K."/>
            <person name="Detter J.C."/>
            <person name="Glavina T."/>
            <person name="Hammon N."/>
            <person name="Israni S."/>
            <person name="Pitluck S."/>
            <person name="Goltsman E."/>
            <person name="Martinez M."/>
            <person name="Schmutz J."/>
            <person name="Larimer F."/>
            <person name="Land M."/>
            <person name="Lykidis A."/>
            <person name="Richardson P."/>
        </authorList>
    </citation>
    <scope>NUCLEOTIDE SEQUENCE</scope>
    <source>
        <strain evidence="6">JMP134</strain>
    </source>
</reference>
<keyword evidence="2" id="KW-0131">Cell cycle</keyword>
<evidence type="ECO:0000256" key="2">
    <source>
        <dbReference type="HAMAP-Rule" id="MF_02066"/>
    </source>
</evidence>
<dbReference type="GO" id="GO:0070206">
    <property type="term" value="P:protein trimerization"/>
    <property type="evidence" value="ECO:0007669"/>
    <property type="project" value="InterPro"/>
</dbReference>
<gene>
    <name evidence="2" type="primary">cpoB</name>
    <name evidence="6" type="ordered locus">Reut_A1627</name>
</gene>
<feature type="domain" description="YbgF trimerisation" evidence="5">
    <location>
        <begin position="90"/>
        <end position="151"/>
    </location>
</feature>
<feature type="compositionally biased region" description="Basic and acidic residues" evidence="3">
    <location>
        <begin position="144"/>
        <end position="156"/>
    </location>
</feature>
<dbReference type="Gene3D" id="1.25.40.10">
    <property type="entry name" value="Tetratricopeptide repeat domain"/>
    <property type="match status" value="1"/>
</dbReference>
<dbReference type="InterPro" id="IPR011990">
    <property type="entry name" value="TPR-like_helical_dom_sf"/>
</dbReference>
<dbReference type="AlphaFoldDB" id="Q471E0"/>
<protein>
    <recommendedName>
        <fullName evidence="2">Cell division coordinator CpoB</fullName>
    </recommendedName>
</protein>
<dbReference type="GO" id="GO:0043093">
    <property type="term" value="P:FtsZ-dependent cytokinesis"/>
    <property type="evidence" value="ECO:0007669"/>
    <property type="project" value="UniProtKB-UniRule"/>
</dbReference>
<dbReference type="STRING" id="264198.Reut_A1627"/>
<dbReference type="NCBIfam" id="TIGR02795">
    <property type="entry name" value="tol_pal_ybgF"/>
    <property type="match status" value="1"/>
</dbReference>
<keyword evidence="2" id="KW-0175">Coiled coil</keyword>
<dbReference type="GO" id="GO:0030288">
    <property type="term" value="C:outer membrane-bounded periplasmic space"/>
    <property type="evidence" value="ECO:0007669"/>
    <property type="project" value="UniProtKB-UniRule"/>
</dbReference>
<evidence type="ECO:0000259" key="5">
    <source>
        <dbReference type="Pfam" id="PF16331"/>
    </source>
</evidence>
<dbReference type="InterPro" id="IPR039565">
    <property type="entry name" value="BamD-like"/>
</dbReference>
<dbReference type="Pfam" id="PF13525">
    <property type="entry name" value="YfiO"/>
    <property type="match status" value="1"/>
</dbReference>
<dbReference type="Pfam" id="PF16331">
    <property type="entry name" value="TolA_bind_tri"/>
    <property type="match status" value="1"/>
</dbReference>
<keyword evidence="1 2" id="KW-0732">Signal</keyword>
<proteinExistence type="inferred from homology"/>
<comment type="subcellular location">
    <subcellularLocation>
        <location evidence="2">Periplasm</location>
    </subcellularLocation>
</comment>
<sequence>MPGWTGPQMHSAFAPPPADVTRLTDTTNHDPFMKVRVLTLLWLAAMAGGGLLPTAPAHAGAFDDDQARRTVINLRDQFNSFQATATLRIEQNSRTTLDLQNQLEGLRQEVARLRGQNEVLQNTVTTLQKQQKDYYADLDGRLKTREPQQASAEDRQGTSAPGEKPEYDAALRHFQAGDFKSAGNSFSSFIKKYPQSPYVPLAQYWLGNSLYAQRDYKGSTWVLQQMIHANPTHPKVPDAMIAVANNQLESGQKPAARKTLEQVVAKYPGTEGARTANNRLKTLH</sequence>
<name>Q471E0_CUPPJ</name>
<feature type="region of interest" description="Disordered" evidence="3">
    <location>
        <begin position="144"/>
        <end position="165"/>
    </location>
</feature>
<dbReference type="InterPro" id="IPR034706">
    <property type="entry name" value="CpoB"/>
</dbReference>
<accession>Q471E0</accession>
<evidence type="ECO:0000259" key="4">
    <source>
        <dbReference type="Pfam" id="PF13525"/>
    </source>
</evidence>
<dbReference type="InterPro" id="IPR014162">
    <property type="entry name" value="CpoB_C"/>
</dbReference>
<dbReference type="InterPro" id="IPR032519">
    <property type="entry name" value="YbgF_tri"/>
</dbReference>
<feature type="domain" description="Outer membrane lipoprotein BamD-like" evidence="4">
    <location>
        <begin position="167"/>
        <end position="283"/>
    </location>
</feature>
<evidence type="ECO:0000256" key="1">
    <source>
        <dbReference type="ARBA" id="ARBA00022729"/>
    </source>
</evidence>
<dbReference type="SUPFAM" id="SSF48452">
    <property type="entry name" value="TPR-like"/>
    <property type="match status" value="1"/>
</dbReference>
<dbReference type="HOGENOM" id="CLU_044315_1_0_4"/>
<evidence type="ECO:0000256" key="3">
    <source>
        <dbReference type="SAM" id="MobiDB-lite"/>
    </source>
</evidence>
<keyword evidence="2" id="KW-0132">Cell division</keyword>
<keyword evidence="6" id="KW-0812">Transmembrane</keyword>
<dbReference type="Gene3D" id="1.20.5.110">
    <property type="match status" value="1"/>
</dbReference>
<comment type="function">
    <text evidence="2">Mediates coordination of peptidoglycan synthesis and outer membrane constriction during cell division.</text>
</comment>
<dbReference type="eggNOG" id="COG1729">
    <property type="taxonomic scope" value="Bacteria"/>
</dbReference>
<evidence type="ECO:0000313" key="6">
    <source>
        <dbReference type="EMBL" id="AAZ60993.1"/>
    </source>
</evidence>